<dbReference type="Pfam" id="PF03544">
    <property type="entry name" value="TonB_C"/>
    <property type="match status" value="1"/>
</dbReference>
<evidence type="ECO:0000259" key="7">
    <source>
        <dbReference type="Pfam" id="PF03544"/>
    </source>
</evidence>
<dbReference type="NCBIfam" id="TIGR01352">
    <property type="entry name" value="tonB_Cterm"/>
    <property type="match status" value="1"/>
</dbReference>
<feature type="transmembrane region" description="Helical" evidence="6">
    <location>
        <begin position="71"/>
        <end position="90"/>
    </location>
</feature>
<accession>E0XUD2</accession>
<organism evidence="8">
    <name type="scientific">uncultured delta proteobacterium HF0200_19J16</name>
    <dbReference type="NCBI Taxonomy" id="710831"/>
    <lineage>
        <taxon>Bacteria</taxon>
        <taxon>Deltaproteobacteria</taxon>
        <taxon>environmental samples</taxon>
    </lineage>
</organism>
<dbReference type="EMBL" id="GU474879">
    <property type="protein sequence ID" value="ADI18023.1"/>
    <property type="molecule type" value="Genomic_DNA"/>
</dbReference>
<feature type="domain" description="TonB C-terminal" evidence="7">
    <location>
        <begin position="324"/>
        <end position="368"/>
    </location>
</feature>
<dbReference type="SUPFAM" id="SSF74653">
    <property type="entry name" value="TolA/TonB C-terminal domain"/>
    <property type="match status" value="1"/>
</dbReference>
<sequence length="386" mass="44032">MHPDRNRLSVCSDSLFKELAFSSCKPYNASSSLYYCQYFYFKERLINFGENSQGGLLNLLLQKIYKGKSKFICIWLSWLILAVLFFPITISASDSGSVVISPISVLGEIPVPKQQMLFNRFREQINQHYSLVSYQVLEMIVEQEESIDIENCKSSNCAQKVKNFINRIRWQFKTDDLFLFGLIKNEKETQLSLKLSSLTAPEVTQIIVTRTCHDCGIVALMDEVDKLVQRMLQKIVEKKFIYPEEKVASPGDISLKATDEKKEEKIASPGDIPLKATDENPDLTPEPPPPDPYNLARDAYNQQIGKLLVNVTYSLQVFRSGMFVKLEVTIDQEGNVVNQKIIKSSGSHDFDQTAILNVQEIQFDPLPEVMKKFGDYVVILQIQNSR</sequence>
<evidence type="ECO:0000256" key="3">
    <source>
        <dbReference type="ARBA" id="ARBA00022989"/>
    </source>
</evidence>
<reference evidence="8" key="1">
    <citation type="journal article" date="2011" name="Environ. Microbiol.">
        <title>Time-series analyses of Monterey Bay coastal microbial picoplankton using a 'genome proxy' microarray.</title>
        <authorList>
            <person name="Rich V.I."/>
            <person name="Pham V.D."/>
            <person name="Eppley J."/>
            <person name="Shi Y."/>
            <person name="DeLong E.F."/>
        </authorList>
    </citation>
    <scope>NUCLEOTIDE SEQUENCE</scope>
</reference>
<dbReference type="AlphaFoldDB" id="E0XUD2"/>
<keyword evidence="3 6" id="KW-1133">Transmembrane helix</keyword>
<keyword evidence="2 6" id="KW-0812">Transmembrane</keyword>
<evidence type="ECO:0000256" key="5">
    <source>
        <dbReference type="SAM" id="MobiDB-lite"/>
    </source>
</evidence>
<keyword evidence="4 6" id="KW-0472">Membrane</keyword>
<evidence type="ECO:0000256" key="2">
    <source>
        <dbReference type="ARBA" id="ARBA00022692"/>
    </source>
</evidence>
<dbReference type="GO" id="GO:0055085">
    <property type="term" value="P:transmembrane transport"/>
    <property type="evidence" value="ECO:0007669"/>
    <property type="project" value="InterPro"/>
</dbReference>
<evidence type="ECO:0000313" key="8">
    <source>
        <dbReference type="EMBL" id="ADI18023.1"/>
    </source>
</evidence>
<feature type="region of interest" description="Disordered" evidence="5">
    <location>
        <begin position="258"/>
        <end position="293"/>
    </location>
</feature>
<evidence type="ECO:0000256" key="1">
    <source>
        <dbReference type="ARBA" id="ARBA00004167"/>
    </source>
</evidence>
<evidence type="ECO:0000256" key="6">
    <source>
        <dbReference type="SAM" id="Phobius"/>
    </source>
</evidence>
<dbReference type="Gene3D" id="3.30.1150.10">
    <property type="match status" value="1"/>
</dbReference>
<dbReference type="InterPro" id="IPR006260">
    <property type="entry name" value="TonB/TolA_C"/>
</dbReference>
<dbReference type="GO" id="GO:0016020">
    <property type="term" value="C:membrane"/>
    <property type="evidence" value="ECO:0007669"/>
    <property type="project" value="UniProtKB-SubCell"/>
</dbReference>
<name>E0XUD2_9DELT</name>
<evidence type="ECO:0000256" key="4">
    <source>
        <dbReference type="ARBA" id="ARBA00023136"/>
    </source>
</evidence>
<proteinExistence type="predicted"/>
<comment type="subcellular location">
    <subcellularLocation>
        <location evidence="1">Membrane</location>
        <topology evidence="1">Single-pass membrane protein</topology>
    </subcellularLocation>
</comment>
<dbReference type="InterPro" id="IPR037682">
    <property type="entry name" value="TonB_C"/>
</dbReference>
<protein>
    <recommendedName>
        <fullName evidence="7">TonB C-terminal domain-containing protein</fullName>
    </recommendedName>
</protein>